<name>A0A8X9A4S6_SALSN</name>
<feature type="compositionally biased region" description="Basic and acidic residues" evidence="1">
    <location>
        <begin position="107"/>
        <end position="116"/>
    </location>
</feature>
<sequence length="187" mass="20290">MEEQPRSKWEELLEICITEVQENRKVTNQSLINLEGNTNLLEQGLASLAAQVGDSEYNMGVFATAIGSRNTPGMLPSLPEINLKRKCHAVQLCSGTIYQPPQVADLGRGRKEKEQEPTDFTPAAGQTQRPPTDSHSGPPDAPQPAEPDSDTDIEPSLVAVAPPRSGPPLEHQSPESEFPITATILYP</sequence>
<evidence type="ECO:0000313" key="3">
    <source>
        <dbReference type="Proteomes" id="UP000298416"/>
    </source>
</evidence>
<feature type="region of interest" description="Disordered" evidence="1">
    <location>
        <begin position="100"/>
        <end position="187"/>
    </location>
</feature>
<keyword evidence="3" id="KW-1185">Reference proteome</keyword>
<feature type="compositionally biased region" description="Polar residues" evidence="1">
    <location>
        <begin position="124"/>
        <end position="135"/>
    </location>
</feature>
<comment type="caution">
    <text evidence="2">The sequence shown here is derived from an EMBL/GenBank/DDBJ whole genome shotgun (WGS) entry which is preliminary data.</text>
</comment>
<proteinExistence type="predicted"/>
<dbReference type="EMBL" id="PNBA02000004">
    <property type="protein sequence ID" value="KAG6427676.1"/>
    <property type="molecule type" value="Genomic_DNA"/>
</dbReference>
<protein>
    <submittedName>
        <fullName evidence="2">Uncharacterized protein</fullName>
    </submittedName>
</protein>
<dbReference type="Proteomes" id="UP000298416">
    <property type="component" value="Unassembled WGS sequence"/>
</dbReference>
<dbReference type="AlphaFoldDB" id="A0A8X9A4S6"/>
<reference evidence="2" key="2">
    <citation type="submission" date="2020-08" db="EMBL/GenBank/DDBJ databases">
        <title>Plant Genome Project.</title>
        <authorList>
            <person name="Zhang R.-G."/>
        </authorList>
    </citation>
    <scope>NUCLEOTIDE SEQUENCE</scope>
    <source>
        <strain evidence="2">Huo1</strain>
        <tissue evidence="2">Leaf</tissue>
    </source>
</reference>
<reference evidence="2" key="1">
    <citation type="submission" date="2018-01" db="EMBL/GenBank/DDBJ databases">
        <authorList>
            <person name="Mao J.F."/>
        </authorList>
    </citation>
    <scope>NUCLEOTIDE SEQUENCE</scope>
    <source>
        <strain evidence="2">Huo1</strain>
        <tissue evidence="2">Leaf</tissue>
    </source>
</reference>
<gene>
    <name evidence="2" type="ORF">SASPL_111922</name>
</gene>
<evidence type="ECO:0000256" key="1">
    <source>
        <dbReference type="SAM" id="MobiDB-lite"/>
    </source>
</evidence>
<organism evidence="2">
    <name type="scientific">Salvia splendens</name>
    <name type="common">Scarlet sage</name>
    <dbReference type="NCBI Taxonomy" id="180675"/>
    <lineage>
        <taxon>Eukaryota</taxon>
        <taxon>Viridiplantae</taxon>
        <taxon>Streptophyta</taxon>
        <taxon>Embryophyta</taxon>
        <taxon>Tracheophyta</taxon>
        <taxon>Spermatophyta</taxon>
        <taxon>Magnoliopsida</taxon>
        <taxon>eudicotyledons</taxon>
        <taxon>Gunneridae</taxon>
        <taxon>Pentapetalae</taxon>
        <taxon>asterids</taxon>
        <taxon>lamiids</taxon>
        <taxon>Lamiales</taxon>
        <taxon>Lamiaceae</taxon>
        <taxon>Nepetoideae</taxon>
        <taxon>Mentheae</taxon>
        <taxon>Salviinae</taxon>
        <taxon>Salvia</taxon>
        <taxon>Salvia subgen. Calosphace</taxon>
        <taxon>core Calosphace</taxon>
    </lineage>
</organism>
<evidence type="ECO:0000313" key="2">
    <source>
        <dbReference type="EMBL" id="KAG6427676.1"/>
    </source>
</evidence>
<accession>A0A8X9A4S6</accession>